<evidence type="ECO:0000256" key="6">
    <source>
        <dbReference type="ARBA" id="ARBA00023114"/>
    </source>
</evidence>
<dbReference type="InterPro" id="IPR000498">
    <property type="entry name" value="OmpA-like_TM_dom"/>
</dbReference>
<dbReference type="NCBIfam" id="NF012200">
    <property type="entry name" value="choice_anch_D"/>
    <property type="match status" value="1"/>
</dbReference>
<keyword evidence="6" id="KW-0406">Ion transport</keyword>
<sequence length="861" mass="88052">MSNSLLRAALISAGLLLTLTSAQAALNPSPLHLDVPVSDIGTDNNLENSNTSRKLAVGADGTVYALFRSATNGIRIAKSINRGQSFGPSVQVDPVDGEAEIAIANDGDLHVTWIKGGDAVHAISRDGGATFSTAITAGAAGAAHMAVDGDYVYIIPQAGNAIYRSTDDGASFAPTSTGGSYAFADIFVDYLTHDVIAVVDDPSVYYFKSTDHAQTFTAAISTGTSVTYSVGALSITDSARYIFMAGSGTNLERFDIDTATYTSLAVNATAGSTTRSLSADIFGNVVSGYLEAGTNDLKFEHSNDLGATFGPPTTVVTNATRANAAINNINGDILFLYEKANQVYLSTYESALIEYDVNVSPSALNFGNVDVGDHSILTLTLTSVASVPVAVVSIVPTAGFATSDNCNGTIAVGGTCTVTVTFTPSAAGAVSGSVAMNFGGANRVVSANGAGIAPRPATTTALSATSTDLEPGDDVTLTAEVTGSSPTGTVDFTEGGAAIASCTGVALSGTTATCALTGLTAGAKQYAAVYNGDVGNGRSTSPAVTVNVFQRFTVTANAGSNGSINPGTTQVISGQTAAFNIVPSSGYRIDSVSGCGGSLSGSTYTTGAITGACTINASFTLANENVDVVAKSKGGGGAMGWPMLLIGALGVFARRMFPLLVAGVMVGRANAEAPEAYVGATFGQAKGEQKRGDVAADLQAWGFTGSNIDLGDTNRDAYRVFAGYRLTQHWGVEVGYTDLGEVSSSASASVPAGQAATYAHALAAALPVAPSGYEASVSYRYPFTPSLALSARAGVWKWESEQRATFGNQRVTLKPDGTDALFGISGDWTFATRWSVGLEASRYKTNEEDVDLLAANVKFVW</sequence>
<evidence type="ECO:0000256" key="1">
    <source>
        <dbReference type="ARBA" id="ARBA00004138"/>
    </source>
</evidence>
<reference evidence="13" key="1">
    <citation type="journal article" date="2019" name="Int. J. Syst. Evol. Microbiol.">
        <title>The Global Catalogue of Microorganisms (GCM) 10K type strain sequencing project: providing services to taxonomists for standard genome sequencing and annotation.</title>
        <authorList>
            <consortium name="The Broad Institute Genomics Platform"/>
            <consortium name="The Broad Institute Genome Sequencing Center for Infectious Disease"/>
            <person name="Wu L."/>
            <person name="Ma J."/>
        </authorList>
    </citation>
    <scope>NUCLEOTIDE SEQUENCE [LARGE SCALE GENOMIC DNA]</scope>
    <source>
        <strain evidence="13">CGMCC 1.10759</strain>
    </source>
</reference>
<keyword evidence="6" id="KW-0813">Transport</keyword>
<dbReference type="Pfam" id="PF01389">
    <property type="entry name" value="OmpA_membrane"/>
    <property type="match status" value="1"/>
</dbReference>
<dbReference type="InterPro" id="IPR013783">
    <property type="entry name" value="Ig-like_fold"/>
</dbReference>
<name>A0ABV8SLB1_9GAMM</name>
<evidence type="ECO:0000256" key="4">
    <source>
        <dbReference type="ARBA" id="ARBA00022490"/>
    </source>
</evidence>
<accession>A0ABV8SLB1</accession>
<dbReference type="Proteomes" id="UP001595904">
    <property type="component" value="Unassembled WGS sequence"/>
</dbReference>
<keyword evidence="4" id="KW-0963">Cytoplasm</keyword>
<dbReference type="InterPro" id="IPR011250">
    <property type="entry name" value="OMP/PagP_B-barrel"/>
</dbReference>
<dbReference type="Gene3D" id="2.130.10.10">
    <property type="entry name" value="YVTN repeat-like/Quinoprotein amine dehydrogenase"/>
    <property type="match status" value="1"/>
</dbReference>
<feature type="signal peptide" evidence="8">
    <location>
        <begin position="1"/>
        <end position="24"/>
    </location>
</feature>
<evidence type="ECO:0000256" key="2">
    <source>
        <dbReference type="ARBA" id="ARBA00004496"/>
    </source>
</evidence>
<evidence type="ECO:0000259" key="11">
    <source>
        <dbReference type="Pfam" id="PF22544"/>
    </source>
</evidence>
<dbReference type="InterPro" id="IPR032109">
    <property type="entry name" value="Big_3_5"/>
</dbReference>
<dbReference type="InterPro" id="IPR036278">
    <property type="entry name" value="Sialidase_sf"/>
</dbReference>
<gene>
    <name evidence="12" type="ORF">ACFPN2_01190</name>
</gene>
<evidence type="ECO:0000256" key="7">
    <source>
        <dbReference type="ARBA" id="ARBA00023273"/>
    </source>
</evidence>
<keyword evidence="8" id="KW-0732">Signal</keyword>
<dbReference type="Pfam" id="PF22544">
    <property type="entry name" value="HYDIN_VesB_CFA65-like_Ig"/>
    <property type="match status" value="1"/>
</dbReference>
<comment type="similarity">
    <text evidence="3">Belongs to the outer membrane OOP (TC 1.B.6) superfamily. OmpA family.</text>
</comment>
<dbReference type="InterPro" id="IPR015943">
    <property type="entry name" value="WD40/YVTN_repeat-like_dom_sf"/>
</dbReference>
<comment type="caution">
    <text evidence="12">The sequence shown here is derived from an EMBL/GenBank/DDBJ whole genome shotgun (WGS) entry which is preliminary data.</text>
</comment>
<dbReference type="RefSeq" id="WP_380594157.1">
    <property type="nucleotide sequence ID" value="NZ_JBHSDU010000001.1"/>
</dbReference>
<evidence type="ECO:0000256" key="3">
    <source>
        <dbReference type="ARBA" id="ARBA00005710"/>
    </source>
</evidence>
<feature type="chain" id="PRO_5045888380" evidence="8">
    <location>
        <begin position="25"/>
        <end position="861"/>
    </location>
</feature>
<keyword evidence="5" id="KW-0969">Cilium</keyword>
<keyword evidence="13" id="KW-1185">Reference proteome</keyword>
<keyword evidence="6" id="KW-0812">Transmembrane</keyword>
<evidence type="ECO:0000313" key="12">
    <source>
        <dbReference type="EMBL" id="MFC4307683.1"/>
    </source>
</evidence>
<dbReference type="EMBL" id="JBHSDU010000001">
    <property type="protein sequence ID" value="MFC4307683.1"/>
    <property type="molecule type" value="Genomic_DNA"/>
</dbReference>
<feature type="domain" description="Outer membrane protein OmpA-like transmembrane" evidence="9">
    <location>
        <begin position="673"/>
        <end position="824"/>
    </location>
</feature>
<evidence type="ECO:0000313" key="13">
    <source>
        <dbReference type="Proteomes" id="UP001595904"/>
    </source>
</evidence>
<organism evidence="12 13">
    <name type="scientific">Steroidobacter flavus</name>
    <dbReference type="NCBI Taxonomy" id="1842136"/>
    <lineage>
        <taxon>Bacteria</taxon>
        <taxon>Pseudomonadati</taxon>
        <taxon>Pseudomonadota</taxon>
        <taxon>Gammaproteobacteria</taxon>
        <taxon>Steroidobacterales</taxon>
        <taxon>Steroidobacteraceae</taxon>
        <taxon>Steroidobacter</taxon>
    </lineage>
</organism>
<feature type="domain" description="Bacterial Ig-like" evidence="10">
    <location>
        <begin position="462"/>
        <end position="548"/>
    </location>
</feature>
<dbReference type="Gene3D" id="2.60.40.10">
    <property type="entry name" value="Immunoglobulins"/>
    <property type="match status" value="2"/>
</dbReference>
<dbReference type="Pfam" id="PF16640">
    <property type="entry name" value="Big_3_5"/>
    <property type="match status" value="1"/>
</dbReference>
<feature type="domain" description="HYDIN/VesB/CFA65-like Ig-like" evidence="11">
    <location>
        <begin position="358"/>
        <end position="440"/>
    </location>
</feature>
<protein>
    <submittedName>
        <fullName evidence="12">Choice-of-anchor D domain-containing protein</fullName>
    </submittedName>
</protein>
<comment type="subcellular location">
    <subcellularLocation>
        <location evidence="1">Cell projection</location>
        <location evidence="1">Cilium</location>
    </subcellularLocation>
    <subcellularLocation>
        <location evidence="2">Cytoplasm</location>
    </subcellularLocation>
</comment>
<keyword evidence="7" id="KW-0966">Cell projection</keyword>
<evidence type="ECO:0000259" key="9">
    <source>
        <dbReference type="Pfam" id="PF01389"/>
    </source>
</evidence>
<dbReference type="InterPro" id="IPR053879">
    <property type="entry name" value="HYDIN_VesB_CFA65-like_Ig"/>
</dbReference>
<dbReference type="SUPFAM" id="SSF50939">
    <property type="entry name" value="Sialidases"/>
    <property type="match status" value="1"/>
</dbReference>
<evidence type="ECO:0000256" key="5">
    <source>
        <dbReference type="ARBA" id="ARBA00023069"/>
    </source>
</evidence>
<evidence type="ECO:0000259" key="10">
    <source>
        <dbReference type="Pfam" id="PF16640"/>
    </source>
</evidence>
<dbReference type="SUPFAM" id="SSF56925">
    <property type="entry name" value="OMPA-like"/>
    <property type="match status" value="1"/>
</dbReference>
<dbReference type="Gene3D" id="2.40.160.20">
    <property type="match status" value="1"/>
</dbReference>
<proteinExistence type="inferred from homology"/>
<evidence type="ECO:0000256" key="8">
    <source>
        <dbReference type="SAM" id="SignalP"/>
    </source>
</evidence>
<keyword evidence="6" id="KW-0626">Porin</keyword>